<keyword evidence="4" id="KW-1185">Reference proteome</keyword>
<comment type="caution">
    <text evidence="3">The sequence shown here is derived from an EMBL/GenBank/DDBJ whole genome shotgun (WGS) entry which is preliminary data.</text>
</comment>
<gene>
    <name evidence="3" type="ORF">BTO32_16190</name>
</gene>
<dbReference type="InterPro" id="IPR001509">
    <property type="entry name" value="Epimerase_deHydtase"/>
</dbReference>
<dbReference type="Pfam" id="PF01370">
    <property type="entry name" value="Epimerase"/>
    <property type="match status" value="1"/>
</dbReference>
<sequence>MAITENTHPTKILVAGCGKLGGRIAQALVGRAQVFGLRRDIRRIPSGVTGIAADLSRPGSLRPALPDALDVVIYCLTPSQYDEAGYRTAYVTGLRNLIDALGSRPLTRLLFISSTSVYAQHHDEWVDESSATEPRSFSGQQILAGEQLALGSGHPATVVRFSGIYGPTRTRFLEEVRQGRVAPVSPAPFSNRIHEEDAVRVVTHLTAQALNGQALAPVYLASDSEPARLDEVVAWLRRQVPCRPPAEDARQGGRAGSKRCDNRRLRESGFEFRYPNYRAGYRQVIDSLS</sequence>
<feature type="domain" description="NAD-dependent epimerase/dehydratase" evidence="2">
    <location>
        <begin position="12"/>
        <end position="173"/>
    </location>
</feature>
<dbReference type="SUPFAM" id="SSF51735">
    <property type="entry name" value="NAD(P)-binding Rossmann-fold domains"/>
    <property type="match status" value="1"/>
</dbReference>
<evidence type="ECO:0000259" key="2">
    <source>
        <dbReference type="Pfam" id="PF01370"/>
    </source>
</evidence>
<dbReference type="RefSeq" id="WP_076725703.1">
    <property type="nucleotide sequence ID" value="NZ_JABWTC010000016.1"/>
</dbReference>
<evidence type="ECO:0000313" key="3">
    <source>
        <dbReference type="EMBL" id="ONF42330.1"/>
    </source>
</evidence>
<name>A0A1V2DP81_9GAMM</name>
<dbReference type="AlphaFoldDB" id="A0A1V2DP81"/>
<reference evidence="3 4" key="1">
    <citation type="submission" date="2016-12" db="EMBL/GenBank/DDBJ databases">
        <title>Marinobacter lutaoensis whole genome sequencing.</title>
        <authorList>
            <person name="Verma A."/>
            <person name="Krishnamurthi S."/>
        </authorList>
    </citation>
    <scope>NUCLEOTIDE SEQUENCE [LARGE SCALE GENOMIC DNA]</scope>
    <source>
        <strain evidence="3 4">T5054</strain>
    </source>
</reference>
<organism evidence="3 4">
    <name type="scientific">Marinobacter lutaoensis</name>
    <dbReference type="NCBI Taxonomy" id="135739"/>
    <lineage>
        <taxon>Bacteria</taxon>
        <taxon>Pseudomonadati</taxon>
        <taxon>Pseudomonadota</taxon>
        <taxon>Gammaproteobacteria</taxon>
        <taxon>Pseudomonadales</taxon>
        <taxon>Marinobacteraceae</taxon>
        <taxon>Marinobacter</taxon>
    </lineage>
</organism>
<dbReference type="Proteomes" id="UP000189339">
    <property type="component" value="Unassembled WGS sequence"/>
</dbReference>
<accession>A0A1V2DP81</accession>
<dbReference type="PANTHER" id="PTHR43574">
    <property type="entry name" value="EPIMERASE-RELATED"/>
    <property type="match status" value="1"/>
</dbReference>
<dbReference type="EMBL" id="MSCW01000011">
    <property type="protein sequence ID" value="ONF42330.1"/>
    <property type="molecule type" value="Genomic_DNA"/>
</dbReference>
<dbReference type="InterPro" id="IPR036291">
    <property type="entry name" value="NAD(P)-bd_dom_sf"/>
</dbReference>
<dbReference type="OrthoDB" id="9808276at2"/>
<dbReference type="Gene3D" id="3.40.50.720">
    <property type="entry name" value="NAD(P)-binding Rossmann-like Domain"/>
    <property type="match status" value="1"/>
</dbReference>
<evidence type="ECO:0000256" key="1">
    <source>
        <dbReference type="ARBA" id="ARBA00023027"/>
    </source>
</evidence>
<dbReference type="STRING" id="135739.BTO32_16190"/>
<proteinExistence type="predicted"/>
<protein>
    <submittedName>
        <fullName evidence="3">NAD-dependent epimerase</fullName>
    </submittedName>
</protein>
<evidence type="ECO:0000313" key="4">
    <source>
        <dbReference type="Proteomes" id="UP000189339"/>
    </source>
</evidence>
<keyword evidence="1" id="KW-0520">NAD</keyword>